<feature type="region of interest" description="Disordered" evidence="1">
    <location>
        <begin position="1"/>
        <end position="49"/>
    </location>
</feature>
<keyword evidence="3" id="KW-1185">Reference proteome</keyword>
<dbReference type="EMBL" id="JAAIUW010000001">
    <property type="protein sequence ID" value="KAF7844148.1"/>
    <property type="molecule type" value="Genomic_DNA"/>
</dbReference>
<gene>
    <name evidence="2" type="ORF">G2W53_001053</name>
</gene>
<protein>
    <submittedName>
        <fullName evidence="2">Uncharacterized protein</fullName>
    </submittedName>
</protein>
<organism evidence="2 3">
    <name type="scientific">Senna tora</name>
    <dbReference type="NCBI Taxonomy" id="362788"/>
    <lineage>
        <taxon>Eukaryota</taxon>
        <taxon>Viridiplantae</taxon>
        <taxon>Streptophyta</taxon>
        <taxon>Embryophyta</taxon>
        <taxon>Tracheophyta</taxon>
        <taxon>Spermatophyta</taxon>
        <taxon>Magnoliopsida</taxon>
        <taxon>eudicotyledons</taxon>
        <taxon>Gunneridae</taxon>
        <taxon>Pentapetalae</taxon>
        <taxon>rosids</taxon>
        <taxon>fabids</taxon>
        <taxon>Fabales</taxon>
        <taxon>Fabaceae</taxon>
        <taxon>Caesalpinioideae</taxon>
        <taxon>Cassia clade</taxon>
        <taxon>Senna</taxon>
    </lineage>
</organism>
<dbReference type="AlphaFoldDB" id="A0A834XF66"/>
<proteinExistence type="predicted"/>
<comment type="caution">
    <text evidence="2">The sequence shown here is derived from an EMBL/GenBank/DDBJ whole genome shotgun (WGS) entry which is preliminary data.</text>
</comment>
<accession>A0A834XF66</accession>
<evidence type="ECO:0000256" key="1">
    <source>
        <dbReference type="SAM" id="MobiDB-lite"/>
    </source>
</evidence>
<evidence type="ECO:0000313" key="2">
    <source>
        <dbReference type="EMBL" id="KAF7844148.1"/>
    </source>
</evidence>
<name>A0A834XF66_9FABA</name>
<evidence type="ECO:0000313" key="3">
    <source>
        <dbReference type="Proteomes" id="UP000634136"/>
    </source>
</evidence>
<reference evidence="2" key="1">
    <citation type="submission" date="2020-09" db="EMBL/GenBank/DDBJ databases">
        <title>Genome-Enabled Discovery of Anthraquinone Biosynthesis in Senna tora.</title>
        <authorList>
            <person name="Kang S.-H."/>
            <person name="Pandey R.P."/>
            <person name="Lee C.-M."/>
            <person name="Sim J.-S."/>
            <person name="Jeong J.-T."/>
            <person name="Choi B.-S."/>
            <person name="Jung M."/>
            <person name="Ginzburg D."/>
            <person name="Zhao K."/>
            <person name="Won S.Y."/>
            <person name="Oh T.-J."/>
            <person name="Yu Y."/>
            <person name="Kim N.-H."/>
            <person name="Lee O.R."/>
            <person name="Lee T.-H."/>
            <person name="Bashyal P."/>
            <person name="Kim T.-S."/>
            <person name="Lee W.-H."/>
            <person name="Kawkins C."/>
            <person name="Kim C.-K."/>
            <person name="Kim J.S."/>
            <person name="Ahn B.O."/>
            <person name="Rhee S.Y."/>
            <person name="Sohng J.K."/>
        </authorList>
    </citation>
    <scope>NUCLEOTIDE SEQUENCE</scope>
    <source>
        <tissue evidence="2">Leaf</tissue>
    </source>
</reference>
<sequence>MEAQNAKKNNTQGKKQKNLKRLAHQNNGGAKTLGLKKKKEGQKIKLPLA</sequence>
<feature type="compositionally biased region" description="Low complexity" evidence="1">
    <location>
        <begin position="1"/>
        <end position="13"/>
    </location>
</feature>
<feature type="compositionally biased region" description="Basic residues" evidence="1">
    <location>
        <begin position="14"/>
        <end position="23"/>
    </location>
</feature>
<dbReference type="Proteomes" id="UP000634136">
    <property type="component" value="Unassembled WGS sequence"/>
</dbReference>